<gene>
    <name evidence="1" type="ORF">V1517DRAFT_327653</name>
</gene>
<accession>A0ACC3TJH5</accession>
<name>A0ACC3TJH5_9ASCO</name>
<organism evidence="1 2">
    <name type="scientific">Lipomyces orientalis</name>
    <dbReference type="NCBI Taxonomy" id="1233043"/>
    <lineage>
        <taxon>Eukaryota</taxon>
        <taxon>Fungi</taxon>
        <taxon>Dikarya</taxon>
        <taxon>Ascomycota</taxon>
        <taxon>Saccharomycotina</taxon>
        <taxon>Lipomycetes</taxon>
        <taxon>Lipomycetales</taxon>
        <taxon>Lipomycetaceae</taxon>
        <taxon>Lipomyces</taxon>
    </lineage>
</organism>
<dbReference type="Proteomes" id="UP001489719">
    <property type="component" value="Unassembled WGS sequence"/>
</dbReference>
<reference evidence="2" key="1">
    <citation type="journal article" date="2024" name="Front. Bioeng. Biotechnol.">
        <title>Genome-scale model development and genomic sequencing of the oleaginous clade Lipomyces.</title>
        <authorList>
            <person name="Czajka J.J."/>
            <person name="Han Y."/>
            <person name="Kim J."/>
            <person name="Mondo S.J."/>
            <person name="Hofstad B.A."/>
            <person name="Robles A."/>
            <person name="Haridas S."/>
            <person name="Riley R."/>
            <person name="LaButti K."/>
            <person name="Pangilinan J."/>
            <person name="Andreopoulos W."/>
            <person name="Lipzen A."/>
            <person name="Yan J."/>
            <person name="Wang M."/>
            <person name="Ng V."/>
            <person name="Grigoriev I.V."/>
            <person name="Spatafora J.W."/>
            <person name="Magnuson J.K."/>
            <person name="Baker S.E."/>
            <person name="Pomraning K.R."/>
        </authorList>
    </citation>
    <scope>NUCLEOTIDE SEQUENCE [LARGE SCALE GENOMIC DNA]</scope>
    <source>
        <strain evidence="2">CBS 10300</strain>
    </source>
</reference>
<proteinExistence type="predicted"/>
<protein>
    <submittedName>
        <fullName evidence="1">Uncharacterized protein</fullName>
    </submittedName>
</protein>
<comment type="caution">
    <text evidence="1">The sequence shown here is derived from an EMBL/GenBank/DDBJ whole genome shotgun (WGS) entry which is preliminary data.</text>
</comment>
<keyword evidence="2" id="KW-1185">Reference proteome</keyword>
<dbReference type="EMBL" id="MU970109">
    <property type="protein sequence ID" value="KAK9321037.1"/>
    <property type="molecule type" value="Genomic_DNA"/>
</dbReference>
<sequence>MRRMIEVIDAEYGGAEGYLRNYLKFSEKDIAMIRNNLLAVESHETALRSNSFVFHDEYTPSLTKAVL</sequence>
<evidence type="ECO:0000313" key="2">
    <source>
        <dbReference type="Proteomes" id="UP001489719"/>
    </source>
</evidence>
<evidence type="ECO:0000313" key="1">
    <source>
        <dbReference type="EMBL" id="KAK9321037.1"/>
    </source>
</evidence>